<dbReference type="Proteomes" id="UP001139409">
    <property type="component" value="Unassembled WGS sequence"/>
</dbReference>
<keyword evidence="6 13" id="KW-0418">Kinase</keyword>
<dbReference type="PROSITE" id="PS50109">
    <property type="entry name" value="HIS_KIN"/>
    <property type="match status" value="1"/>
</dbReference>
<dbReference type="GO" id="GO:0005524">
    <property type="term" value="F:ATP binding"/>
    <property type="evidence" value="ECO:0007669"/>
    <property type="project" value="UniProtKB-KW"/>
</dbReference>
<proteinExistence type="predicted"/>
<evidence type="ECO:0000256" key="10">
    <source>
        <dbReference type="SAM" id="Coils"/>
    </source>
</evidence>
<evidence type="ECO:0000256" key="3">
    <source>
        <dbReference type="ARBA" id="ARBA00022553"/>
    </source>
</evidence>
<dbReference type="EMBL" id="JAIXNE010000001">
    <property type="protein sequence ID" value="MCA6073787.1"/>
    <property type="molecule type" value="Genomic_DNA"/>
</dbReference>
<evidence type="ECO:0000256" key="4">
    <source>
        <dbReference type="ARBA" id="ARBA00022679"/>
    </source>
</evidence>
<dbReference type="SUPFAM" id="SSF81901">
    <property type="entry name" value="HCP-like"/>
    <property type="match status" value="1"/>
</dbReference>
<evidence type="ECO:0000256" key="7">
    <source>
        <dbReference type="ARBA" id="ARBA00022840"/>
    </source>
</evidence>
<name>A0A9X1KX09_9BACT</name>
<feature type="coiled-coil region" evidence="10">
    <location>
        <begin position="454"/>
        <end position="492"/>
    </location>
</feature>
<keyword evidence="10" id="KW-0175">Coiled coil</keyword>
<feature type="domain" description="Histidine kinase" evidence="12">
    <location>
        <begin position="513"/>
        <end position="725"/>
    </location>
</feature>
<dbReference type="SUPFAM" id="SSF47384">
    <property type="entry name" value="Homodimeric domain of signal transducing histidine kinase"/>
    <property type="match status" value="1"/>
</dbReference>
<accession>A0A9X1KX09</accession>
<dbReference type="PROSITE" id="PS50005">
    <property type="entry name" value="TPR"/>
    <property type="match status" value="2"/>
</dbReference>
<dbReference type="InterPro" id="IPR036097">
    <property type="entry name" value="HisK_dim/P_sf"/>
</dbReference>
<evidence type="ECO:0000259" key="12">
    <source>
        <dbReference type="PROSITE" id="PS50109"/>
    </source>
</evidence>
<keyword evidence="11" id="KW-0472">Membrane</keyword>
<dbReference type="Pfam" id="PF02518">
    <property type="entry name" value="HATPase_c"/>
    <property type="match status" value="1"/>
</dbReference>
<dbReference type="SMART" id="SM00388">
    <property type="entry name" value="HisKA"/>
    <property type="match status" value="1"/>
</dbReference>
<evidence type="ECO:0000256" key="6">
    <source>
        <dbReference type="ARBA" id="ARBA00022777"/>
    </source>
</evidence>
<feature type="transmembrane region" description="Helical" evidence="11">
    <location>
        <begin position="430"/>
        <end position="448"/>
    </location>
</feature>
<keyword evidence="3" id="KW-0597">Phosphoprotein</keyword>
<dbReference type="InterPro" id="IPR005467">
    <property type="entry name" value="His_kinase_dom"/>
</dbReference>
<dbReference type="InterPro" id="IPR011990">
    <property type="entry name" value="TPR-like_helical_dom_sf"/>
</dbReference>
<dbReference type="SMART" id="SM00028">
    <property type="entry name" value="TPR"/>
    <property type="match status" value="5"/>
</dbReference>
<dbReference type="PANTHER" id="PTHR42878:SF7">
    <property type="entry name" value="SENSOR HISTIDINE KINASE GLRK"/>
    <property type="match status" value="1"/>
</dbReference>
<protein>
    <recommendedName>
        <fullName evidence="2">histidine kinase</fullName>
        <ecNumber evidence="2">2.7.13.3</ecNumber>
    </recommendedName>
</protein>
<keyword evidence="5" id="KW-0547">Nucleotide-binding</keyword>
<dbReference type="GO" id="GO:0007234">
    <property type="term" value="P:osmosensory signaling via phosphorelay pathway"/>
    <property type="evidence" value="ECO:0007669"/>
    <property type="project" value="TreeGrafter"/>
</dbReference>
<keyword evidence="4" id="KW-0808">Transferase</keyword>
<dbReference type="GO" id="GO:0000155">
    <property type="term" value="F:phosphorelay sensor kinase activity"/>
    <property type="evidence" value="ECO:0007669"/>
    <property type="project" value="InterPro"/>
</dbReference>
<dbReference type="PANTHER" id="PTHR42878">
    <property type="entry name" value="TWO-COMPONENT HISTIDINE KINASE"/>
    <property type="match status" value="1"/>
</dbReference>
<evidence type="ECO:0000256" key="9">
    <source>
        <dbReference type="PROSITE-ProRule" id="PRU00339"/>
    </source>
</evidence>
<reference evidence="13" key="1">
    <citation type="submission" date="2021-09" db="EMBL/GenBank/DDBJ databases">
        <title>Fulvivirga sp. isolated from coastal sediment.</title>
        <authorList>
            <person name="Yu H."/>
        </authorList>
    </citation>
    <scope>NUCLEOTIDE SEQUENCE</scope>
    <source>
        <strain evidence="13">1062</strain>
    </source>
</reference>
<dbReference type="Gene3D" id="1.25.40.10">
    <property type="entry name" value="Tetratricopeptide repeat domain"/>
    <property type="match status" value="3"/>
</dbReference>
<dbReference type="SMART" id="SM00387">
    <property type="entry name" value="HATPase_c"/>
    <property type="match status" value="1"/>
</dbReference>
<comment type="caution">
    <text evidence="13">The sequence shown here is derived from an EMBL/GenBank/DDBJ whole genome shotgun (WGS) entry which is preliminary data.</text>
</comment>
<evidence type="ECO:0000256" key="5">
    <source>
        <dbReference type="ARBA" id="ARBA00022741"/>
    </source>
</evidence>
<dbReference type="InterPro" id="IPR050351">
    <property type="entry name" value="BphY/WalK/GraS-like"/>
</dbReference>
<dbReference type="SUPFAM" id="SSF55874">
    <property type="entry name" value="ATPase domain of HSP90 chaperone/DNA topoisomerase II/histidine kinase"/>
    <property type="match status" value="1"/>
</dbReference>
<evidence type="ECO:0000313" key="13">
    <source>
        <dbReference type="EMBL" id="MCA6073787.1"/>
    </source>
</evidence>
<organism evidence="13 14">
    <name type="scientific">Fulvivirga sedimenti</name>
    <dbReference type="NCBI Taxonomy" id="2879465"/>
    <lineage>
        <taxon>Bacteria</taxon>
        <taxon>Pseudomonadati</taxon>
        <taxon>Bacteroidota</taxon>
        <taxon>Cytophagia</taxon>
        <taxon>Cytophagales</taxon>
        <taxon>Fulvivirgaceae</taxon>
        <taxon>Fulvivirga</taxon>
    </lineage>
</organism>
<dbReference type="InterPro" id="IPR003594">
    <property type="entry name" value="HATPase_dom"/>
</dbReference>
<dbReference type="InterPro" id="IPR019734">
    <property type="entry name" value="TPR_rpt"/>
</dbReference>
<gene>
    <name evidence="13" type="ORF">LDX50_02855</name>
</gene>
<dbReference type="InterPro" id="IPR003661">
    <property type="entry name" value="HisK_dim/P_dom"/>
</dbReference>
<evidence type="ECO:0000313" key="14">
    <source>
        <dbReference type="Proteomes" id="UP001139409"/>
    </source>
</evidence>
<dbReference type="RefSeq" id="WP_225696899.1">
    <property type="nucleotide sequence ID" value="NZ_JAIXNE010000001.1"/>
</dbReference>
<evidence type="ECO:0000256" key="11">
    <source>
        <dbReference type="SAM" id="Phobius"/>
    </source>
</evidence>
<feature type="repeat" description="TPR" evidence="9">
    <location>
        <begin position="140"/>
        <end position="173"/>
    </location>
</feature>
<evidence type="ECO:0000256" key="8">
    <source>
        <dbReference type="ARBA" id="ARBA00023012"/>
    </source>
</evidence>
<keyword evidence="7" id="KW-0067">ATP-binding</keyword>
<dbReference type="EC" id="2.7.13.3" evidence="2"/>
<dbReference type="Pfam" id="PF13181">
    <property type="entry name" value="TPR_8"/>
    <property type="match status" value="1"/>
</dbReference>
<comment type="catalytic activity">
    <reaction evidence="1">
        <text>ATP + protein L-histidine = ADP + protein N-phospho-L-histidine.</text>
        <dbReference type="EC" id="2.7.13.3"/>
    </reaction>
</comment>
<keyword evidence="9" id="KW-0802">TPR repeat</keyword>
<keyword evidence="14" id="KW-1185">Reference proteome</keyword>
<sequence>MNTTLLALFLKGLVKIRCKHYSLFIVMFLCNSTQIIAQEEPFTNVESSSYQNDSALAYFHFKRFEANVKALNDSAIFHARQSKALAEKINDSLLIVRSAYALGFLFKERGNYQVAQNYYLESLKIAEGHKNDFSYSERVKSIYNGLGLAYYNDGIYQEALRAYFKSIDIRKAEINEGLSRKDANLGLSYTNLGLVYYKLGDLERAIDYQHQALKEYIDVNANDLAENYVNLGLAYSQMVNYAKRYEGDYSEKMIIDSAIYYFQKANLRCEYFEECSPNTQFEMFNGLGLVYEKIDLIDSSLYYLNKAGEAFPSAPNRVIVLHNKSQVELNKKNYSESIYFADQAQLIIDSAELKSLKPTNYYLFAEIYEKQKNYKKAYKYYRSYDSLDQLLFNEKVLSGTKSLEIEYAESSNLQQIREQKSKIKEQEKSLLLSAIIIGLISFIGIILYRNNLQRKKANNQLFQANKIIEEQNQQLKNMNNVLEERVRERTKELKTANVALKQSNMELDNFIYKTSHDIRGPLATLQGICNVALMDVQDAKSIDYLQKLGKTASRLNEILSKLLVINQINNSVISQDPIDFELIVDHVVQDNRKTNAADIAVIKEINPQMKFLSDHDLIKIIIANLVNNAFKFYNQSSRVESFVKIGIDSDRINLNISIVDNGIGIDEQVGDKIFEIFSKASEMSDSAGLGLYLVKLSVEKLKGRIILKRTREGYTEFKVKIPLNQDD</sequence>
<dbReference type="Pfam" id="PF00512">
    <property type="entry name" value="HisKA"/>
    <property type="match status" value="1"/>
</dbReference>
<dbReference type="GO" id="GO:0030295">
    <property type="term" value="F:protein kinase activator activity"/>
    <property type="evidence" value="ECO:0007669"/>
    <property type="project" value="TreeGrafter"/>
</dbReference>
<dbReference type="AlphaFoldDB" id="A0A9X1KX09"/>
<keyword evidence="8" id="KW-0902">Two-component regulatory system</keyword>
<keyword evidence="11" id="KW-0812">Transmembrane</keyword>
<dbReference type="Gene3D" id="3.30.565.10">
    <property type="entry name" value="Histidine kinase-like ATPase, C-terminal domain"/>
    <property type="match status" value="1"/>
</dbReference>
<dbReference type="CDD" id="cd00082">
    <property type="entry name" value="HisKA"/>
    <property type="match status" value="1"/>
</dbReference>
<dbReference type="SUPFAM" id="SSF48452">
    <property type="entry name" value="TPR-like"/>
    <property type="match status" value="1"/>
</dbReference>
<evidence type="ECO:0000256" key="2">
    <source>
        <dbReference type="ARBA" id="ARBA00012438"/>
    </source>
</evidence>
<dbReference type="InterPro" id="IPR036890">
    <property type="entry name" value="HATPase_C_sf"/>
</dbReference>
<dbReference type="CDD" id="cd00075">
    <property type="entry name" value="HATPase"/>
    <property type="match status" value="1"/>
</dbReference>
<dbReference type="GO" id="GO:0000156">
    <property type="term" value="F:phosphorelay response regulator activity"/>
    <property type="evidence" value="ECO:0007669"/>
    <property type="project" value="TreeGrafter"/>
</dbReference>
<dbReference type="Gene3D" id="1.10.287.130">
    <property type="match status" value="1"/>
</dbReference>
<dbReference type="Pfam" id="PF13432">
    <property type="entry name" value="TPR_16"/>
    <property type="match status" value="1"/>
</dbReference>
<evidence type="ECO:0000256" key="1">
    <source>
        <dbReference type="ARBA" id="ARBA00000085"/>
    </source>
</evidence>
<dbReference type="InterPro" id="IPR004358">
    <property type="entry name" value="Sig_transdc_His_kin-like_C"/>
</dbReference>
<dbReference type="PRINTS" id="PR00344">
    <property type="entry name" value="BCTRLSENSOR"/>
</dbReference>
<feature type="repeat" description="TPR" evidence="9">
    <location>
        <begin position="186"/>
        <end position="219"/>
    </location>
</feature>
<keyword evidence="11" id="KW-1133">Transmembrane helix</keyword>
<dbReference type="Pfam" id="PF13374">
    <property type="entry name" value="TPR_10"/>
    <property type="match status" value="1"/>
</dbReference>